<gene>
    <name evidence="3" type="ORF">E5676_scaffold767G00940</name>
    <name evidence="2" type="ORF">E6C27_scaffold386G00280</name>
</gene>
<proteinExistence type="predicted"/>
<dbReference type="Proteomes" id="UP000321393">
    <property type="component" value="Unassembled WGS sequence"/>
</dbReference>
<name>A0A5A7UY76_CUCMM</name>
<reference evidence="4 5" key="1">
    <citation type="submission" date="2019-08" db="EMBL/GenBank/DDBJ databases">
        <title>Draft genome sequences of two oriental melons (Cucumis melo L. var makuwa).</title>
        <authorList>
            <person name="Kwon S.-Y."/>
        </authorList>
    </citation>
    <scope>NUCLEOTIDE SEQUENCE [LARGE SCALE GENOMIC DNA]</scope>
    <source>
        <strain evidence="5">cv. Chang Bougi</strain>
        <strain evidence="4">cv. SW 3</strain>
        <tissue evidence="2">Leaf</tissue>
    </source>
</reference>
<evidence type="ECO:0000313" key="2">
    <source>
        <dbReference type="EMBL" id="KAA0060208.1"/>
    </source>
</evidence>
<dbReference type="PANTHER" id="PTHR47481">
    <property type="match status" value="1"/>
</dbReference>
<evidence type="ECO:0000313" key="3">
    <source>
        <dbReference type="EMBL" id="TYJ95582.1"/>
    </source>
</evidence>
<sequence>MANAVSLIGSSTTNFRENPCPPKFIINQIDESQSDGIAKATDGASSRSTETKTVNPKFDQWVTSDLLLLGWIYNSMTAEVAFQLMGFNTAKDLEEAIQDLFGVQSRGEEDFLRHTFQTTRKGNSKMEDYLRIMKTNAENLGQAGSPIPLRSLISQVLLGLDEVYNPNSQKNPGNIVQNATVNMVQNRVNNDARQSGNSYPQMVMVSMVVTPFITMAVLVMAEEEEINRHAKYVENTLRLLLILTVDSGATNHVTTDYSNLSNPSEYSGIEHVIVGNGNELQISCTGNSNLSDGKSSIKLENVLYVPDIKKNLISVSKLVQDNNVLEFYGDHCFVKDKDTGQTIMRGVLRDGLYHLIMRGVLRDGLYHLESVVVLADDDLKKSGSRKLQFEHINKNASTFLLSKMA</sequence>
<protein>
    <submittedName>
        <fullName evidence="2">Integrase, catalytic core</fullName>
    </submittedName>
</protein>
<dbReference type="EMBL" id="SSTD01020139">
    <property type="protein sequence ID" value="TYJ95582.1"/>
    <property type="molecule type" value="Genomic_DNA"/>
</dbReference>
<accession>A0A5A7UY76</accession>
<feature type="domain" description="Retrovirus-related Pol polyprotein from transposon TNT 1-94-like beta-barrel" evidence="1">
    <location>
        <begin position="244"/>
        <end position="321"/>
    </location>
</feature>
<organism evidence="2 4">
    <name type="scientific">Cucumis melo var. makuwa</name>
    <name type="common">Oriental melon</name>
    <dbReference type="NCBI Taxonomy" id="1194695"/>
    <lineage>
        <taxon>Eukaryota</taxon>
        <taxon>Viridiplantae</taxon>
        <taxon>Streptophyta</taxon>
        <taxon>Embryophyta</taxon>
        <taxon>Tracheophyta</taxon>
        <taxon>Spermatophyta</taxon>
        <taxon>Magnoliopsida</taxon>
        <taxon>eudicotyledons</taxon>
        <taxon>Gunneridae</taxon>
        <taxon>Pentapetalae</taxon>
        <taxon>rosids</taxon>
        <taxon>fabids</taxon>
        <taxon>Cucurbitales</taxon>
        <taxon>Cucurbitaceae</taxon>
        <taxon>Benincaseae</taxon>
        <taxon>Cucumis</taxon>
    </lineage>
</organism>
<dbReference type="AlphaFoldDB" id="A0A5A7UY76"/>
<dbReference type="PANTHER" id="PTHR47481:SF34">
    <property type="entry name" value="CCHC-TYPE DOMAIN-CONTAINING PROTEIN"/>
    <property type="match status" value="1"/>
</dbReference>
<evidence type="ECO:0000313" key="4">
    <source>
        <dbReference type="Proteomes" id="UP000321393"/>
    </source>
</evidence>
<evidence type="ECO:0000313" key="5">
    <source>
        <dbReference type="Proteomes" id="UP000321947"/>
    </source>
</evidence>
<dbReference type="OrthoDB" id="1937754at2759"/>
<dbReference type="InterPro" id="IPR054722">
    <property type="entry name" value="PolX-like_BBD"/>
</dbReference>
<comment type="caution">
    <text evidence="2">The sequence shown here is derived from an EMBL/GenBank/DDBJ whole genome shotgun (WGS) entry which is preliminary data.</text>
</comment>
<dbReference type="Proteomes" id="UP000321947">
    <property type="component" value="Unassembled WGS sequence"/>
</dbReference>
<dbReference type="EMBL" id="SSTE01005687">
    <property type="protein sequence ID" value="KAA0060208.1"/>
    <property type="molecule type" value="Genomic_DNA"/>
</dbReference>
<dbReference type="Pfam" id="PF22936">
    <property type="entry name" value="Pol_BBD"/>
    <property type="match status" value="1"/>
</dbReference>
<evidence type="ECO:0000259" key="1">
    <source>
        <dbReference type="Pfam" id="PF22936"/>
    </source>
</evidence>